<sequence>MRRLRSVTSNELAIDNRGVSDDVDLSTTGRQYRGPMPVRLTRLEPYDVDRSALIDFLTRNSFPFHAHSRPTVTDIEQRIAAGTFRDEDNDSYWIEHHDLGRVGIFRFEDLQDGNPMFDLRLSSRFRGRGLGEQALKAATDLLFSTMPHANRFEGQTRADNVAMRKIFVNCGWLKEAHYREAWPIGGGEHVATVGYSILRRDWDNEQLTTFDWNDLQTPENRSDAVTPTVSAKKPWQAIKSKPDPKAVEQILATLPEWFGQPESNAEYIEAATTMETWTVRTEAGTVIGVTLINHHFAEAAEIHFTAVTKTHHGQGVGTSMISAIEADLRQRGVLMLTVKTLGSSHPDPGYARTRQFYRKHGFIPLEETTLWGEGTPCLVMVKSLVAESANP</sequence>
<dbReference type="GO" id="GO:0016747">
    <property type="term" value="F:acyltransferase activity, transferring groups other than amino-acyl groups"/>
    <property type="evidence" value="ECO:0007669"/>
    <property type="project" value="InterPro"/>
</dbReference>
<dbReference type="PROSITE" id="PS51186">
    <property type="entry name" value="GNAT"/>
    <property type="match status" value="2"/>
</dbReference>
<feature type="domain" description="N-acetyltransferase" evidence="3">
    <location>
        <begin position="237"/>
        <end position="385"/>
    </location>
</feature>
<keyword evidence="2" id="KW-0012">Acyltransferase</keyword>
<accession>A0A1D7W423</accession>
<dbReference type="PANTHER" id="PTHR43877">
    <property type="entry name" value="AMINOALKYLPHOSPHONATE N-ACETYLTRANSFERASE-RELATED-RELATED"/>
    <property type="match status" value="1"/>
</dbReference>
<name>A0A1D7W423_BREAU</name>
<dbReference type="InterPro" id="IPR050832">
    <property type="entry name" value="Bact_Acetyltransf"/>
</dbReference>
<dbReference type="SUPFAM" id="SSF55729">
    <property type="entry name" value="Acyl-CoA N-acyltransferases (Nat)"/>
    <property type="match status" value="2"/>
</dbReference>
<gene>
    <name evidence="4" type="ORF">BLSMQ_2055</name>
</gene>
<feature type="domain" description="N-acetyltransferase" evidence="3">
    <location>
        <begin position="41"/>
        <end position="200"/>
    </location>
</feature>
<reference evidence="5" key="1">
    <citation type="submission" date="2016-09" db="EMBL/GenBank/DDBJ databases">
        <title>Complete Genome Sequence of Brevibacterium linens SMQ-1335.</title>
        <authorList>
            <person name="de Melo A.G."/>
            <person name="Labrie S.J."/>
            <person name="Dumaresq J."/>
            <person name="Roberts R.J."/>
            <person name="Tremblay D.M."/>
            <person name="Moineau S."/>
        </authorList>
    </citation>
    <scope>NUCLEOTIDE SEQUENCE [LARGE SCALE GENOMIC DNA]</scope>
    <source>
        <strain evidence="5">SMQ-1335</strain>
    </source>
</reference>
<dbReference type="InterPro" id="IPR000182">
    <property type="entry name" value="GNAT_dom"/>
</dbReference>
<evidence type="ECO:0000256" key="2">
    <source>
        <dbReference type="ARBA" id="ARBA00023315"/>
    </source>
</evidence>
<dbReference type="KEGG" id="blin:BLSMQ_2055"/>
<dbReference type="PATRIC" id="fig|1703.10.peg.2123"/>
<proteinExistence type="predicted"/>
<dbReference type="CDD" id="cd04301">
    <property type="entry name" value="NAT_SF"/>
    <property type="match status" value="1"/>
</dbReference>
<dbReference type="EMBL" id="CP017150">
    <property type="protein sequence ID" value="AOP53761.1"/>
    <property type="molecule type" value="Genomic_DNA"/>
</dbReference>
<dbReference type="Pfam" id="PF13302">
    <property type="entry name" value="Acetyltransf_3"/>
    <property type="match status" value="1"/>
</dbReference>
<protein>
    <submittedName>
        <fullName evidence="4">Acetyltransferase, GNAT family</fullName>
    </submittedName>
</protein>
<dbReference type="AlphaFoldDB" id="A0A1D7W423"/>
<organism evidence="4 5">
    <name type="scientific">Brevibacterium aurantiacum</name>
    <dbReference type="NCBI Taxonomy" id="273384"/>
    <lineage>
        <taxon>Bacteria</taxon>
        <taxon>Bacillati</taxon>
        <taxon>Actinomycetota</taxon>
        <taxon>Actinomycetes</taxon>
        <taxon>Micrococcales</taxon>
        <taxon>Brevibacteriaceae</taxon>
        <taxon>Brevibacterium</taxon>
    </lineage>
</organism>
<evidence type="ECO:0000313" key="4">
    <source>
        <dbReference type="EMBL" id="AOP53761.1"/>
    </source>
</evidence>
<dbReference type="Gene3D" id="3.40.630.30">
    <property type="match status" value="2"/>
</dbReference>
<dbReference type="PANTHER" id="PTHR43877:SF2">
    <property type="entry name" value="AMINOALKYLPHOSPHONATE N-ACETYLTRANSFERASE-RELATED"/>
    <property type="match status" value="1"/>
</dbReference>
<evidence type="ECO:0000259" key="3">
    <source>
        <dbReference type="PROSITE" id="PS51186"/>
    </source>
</evidence>
<dbReference type="Pfam" id="PF13508">
    <property type="entry name" value="Acetyltransf_7"/>
    <property type="match status" value="1"/>
</dbReference>
<dbReference type="Proteomes" id="UP000094793">
    <property type="component" value="Chromosome"/>
</dbReference>
<dbReference type="InterPro" id="IPR016181">
    <property type="entry name" value="Acyl_CoA_acyltransferase"/>
</dbReference>
<keyword evidence="1 4" id="KW-0808">Transferase</keyword>
<evidence type="ECO:0000313" key="5">
    <source>
        <dbReference type="Proteomes" id="UP000094793"/>
    </source>
</evidence>
<evidence type="ECO:0000256" key="1">
    <source>
        <dbReference type="ARBA" id="ARBA00022679"/>
    </source>
</evidence>